<reference evidence="9" key="2">
    <citation type="submission" date="2016-04" db="EMBL/GenBank/DDBJ databases">
        <title>Complete Genome and Plasmid Sequences for Rhodococcus fascians D188 and Draft Sequences for Rhodococcus spp. Isolates PBTS 1 and PBTS 2.</title>
        <authorList>
            <person name="Stamer R."/>
            <person name="Vereecke D."/>
            <person name="Zhang Y."/>
            <person name="Schilkey F."/>
            <person name="Devitt N."/>
            <person name="Randall J."/>
        </authorList>
    </citation>
    <scope>NUCLEOTIDE SEQUENCE [LARGE SCALE GENOMIC DNA]</scope>
    <source>
        <strain evidence="9">PBTS2</strain>
    </source>
</reference>
<comment type="subcellular location">
    <subcellularLocation>
        <location evidence="1">Cell membrane</location>
        <topology evidence="1">Multi-pass membrane protein</topology>
    </subcellularLocation>
</comment>
<dbReference type="Proteomes" id="UP000076038">
    <property type="component" value="Chromosome"/>
</dbReference>
<dbReference type="Pfam" id="PF00482">
    <property type="entry name" value="T2SSF"/>
    <property type="match status" value="1"/>
</dbReference>
<keyword evidence="9" id="KW-1185">Reference proteome</keyword>
<organism evidence="8 9">
    <name type="scientific">Rhodococcoides fascians</name>
    <name type="common">Rhodococcus fascians</name>
    <dbReference type="NCBI Taxonomy" id="1828"/>
    <lineage>
        <taxon>Bacteria</taxon>
        <taxon>Bacillati</taxon>
        <taxon>Actinomycetota</taxon>
        <taxon>Actinomycetes</taxon>
        <taxon>Mycobacteriales</taxon>
        <taxon>Nocardiaceae</taxon>
        <taxon>Rhodococcoides</taxon>
    </lineage>
</organism>
<evidence type="ECO:0000256" key="4">
    <source>
        <dbReference type="ARBA" id="ARBA00022989"/>
    </source>
</evidence>
<gene>
    <name evidence="8" type="ORF">A3Q41_00957</name>
</gene>
<evidence type="ECO:0000256" key="2">
    <source>
        <dbReference type="ARBA" id="ARBA00022475"/>
    </source>
</evidence>
<evidence type="ECO:0000256" key="6">
    <source>
        <dbReference type="SAM" id="Phobius"/>
    </source>
</evidence>
<feature type="transmembrane region" description="Helical" evidence="6">
    <location>
        <begin position="35"/>
        <end position="65"/>
    </location>
</feature>
<keyword evidence="4 6" id="KW-1133">Transmembrane helix</keyword>
<evidence type="ECO:0000313" key="8">
    <source>
        <dbReference type="EMBL" id="AMY22274.1"/>
    </source>
</evidence>
<dbReference type="EMBL" id="CP015220">
    <property type="protein sequence ID" value="AMY22274.1"/>
    <property type="molecule type" value="Genomic_DNA"/>
</dbReference>
<protein>
    <recommendedName>
        <fullName evidence="7">Type II secretion system protein GspF domain-containing protein</fullName>
    </recommendedName>
</protein>
<name>A0A143QH65_RHOFA</name>
<feature type="transmembrane region" description="Helical" evidence="6">
    <location>
        <begin position="225"/>
        <end position="249"/>
    </location>
</feature>
<keyword evidence="2" id="KW-1003">Cell membrane</keyword>
<accession>A0A143QH65</accession>
<feature type="domain" description="Type II secretion system protein GspF" evidence="7">
    <location>
        <begin position="98"/>
        <end position="213"/>
    </location>
</feature>
<dbReference type="AlphaFoldDB" id="A0A143QH65"/>
<proteinExistence type="predicted"/>
<evidence type="ECO:0000313" key="9">
    <source>
        <dbReference type="Proteomes" id="UP000076038"/>
    </source>
</evidence>
<dbReference type="PATRIC" id="fig|1653479.3.peg.977"/>
<evidence type="ECO:0000256" key="3">
    <source>
        <dbReference type="ARBA" id="ARBA00022692"/>
    </source>
</evidence>
<reference evidence="8 9" key="1">
    <citation type="journal article" date="2016" name="Genome Announc.">
        <title>Complete Genome and Plasmid Sequences for Rhodococcus fascians D188 and Draft Sequences for Rhodococcus Isolates PBTS 1 and PBTS 2.</title>
        <authorList>
            <person name="Stamler R.A."/>
            <person name="Vereecke D."/>
            <person name="Zhang Y."/>
            <person name="Schilkey F."/>
            <person name="Devitt N."/>
            <person name="Randall J.J."/>
        </authorList>
    </citation>
    <scope>NUCLEOTIDE SEQUENCE [LARGE SCALE GENOMIC DNA]</scope>
    <source>
        <strain evidence="8 9">PBTS2</strain>
    </source>
</reference>
<evidence type="ECO:0000256" key="5">
    <source>
        <dbReference type="ARBA" id="ARBA00023136"/>
    </source>
</evidence>
<dbReference type="InterPro" id="IPR018076">
    <property type="entry name" value="T2SS_GspF_dom"/>
</dbReference>
<evidence type="ECO:0000259" key="7">
    <source>
        <dbReference type="Pfam" id="PF00482"/>
    </source>
</evidence>
<dbReference type="PANTHER" id="PTHR35007">
    <property type="entry name" value="INTEGRAL MEMBRANE PROTEIN-RELATED"/>
    <property type="match status" value="1"/>
</dbReference>
<keyword evidence="3 6" id="KW-0812">Transmembrane</keyword>
<keyword evidence="5 6" id="KW-0472">Membrane</keyword>
<sequence>MTAALCVLAAAFILWPSRSRRLSRRGRGAIGVPGWAFPVAVASVLAVGMFWIGGPWGAAALFVAGGTGWYRHGRRTVRARRTAELDWLATGVEVVIGELRVGAHPATAGEVAADECSGIASEALRGAASRSRLGGRAADGIAASDPLLNPELDRLAAAWRVADEHGLALAELLDAVREDLLGRRRFRERTEASLAGARATALVLAGLPVLGVALGQLMGADPLRILLSGGLGGILLLIGTALGCAGLLWTDAITGKVTT</sequence>
<dbReference type="GO" id="GO:0005886">
    <property type="term" value="C:plasma membrane"/>
    <property type="evidence" value="ECO:0007669"/>
    <property type="project" value="UniProtKB-SubCell"/>
</dbReference>
<dbReference type="RefSeq" id="WP_048316711.1">
    <property type="nucleotide sequence ID" value="NZ_CP015220.1"/>
</dbReference>
<feature type="transmembrane region" description="Helical" evidence="6">
    <location>
        <begin position="192"/>
        <end position="213"/>
    </location>
</feature>
<evidence type="ECO:0000256" key="1">
    <source>
        <dbReference type="ARBA" id="ARBA00004651"/>
    </source>
</evidence>
<dbReference type="KEGG" id="rhs:A3Q41_00957"/>
<dbReference type="PANTHER" id="PTHR35007:SF4">
    <property type="entry name" value="CONSERVED TRANSMEMBRANE PROTEIN-RELATED"/>
    <property type="match status" value="1"/>
</dbReference>
<dbReference type="OrthoDB" id="3712305at2"/>